<evidence type="ECO:0000256" key="2">
    <source>
        <dbReference type="SAM" id="SignalP"/>
    </source>
</evidence>
<dbReference type="InterPro" id="IPR006059">
    <property type="entry name" value="SBP"/>
</dbReference>
<dbReference type="Proteomes" id="UP000563898">
    <property type="component" value="Unassembled WGS sequence"/>
</dbReference>
<organism evidence="3 4">
    <name type="scientific">Gordonia polyisoprenivorans</name>
    <dbReference type="NCBI Taxonomy" id="84595"/>
    <lineage>
        <taxon>Bacteria</taxon>
        <taxon>Bacillati</taxon>
        <taxon>Actinomycetota</taxon>
        <taxon>Actinomycetes</taxon>
        <taxon>Mycobacteriales</taxon>
        <taxon>Gordoniaceae</taxon>
        <taxon>Gordonia</taxon>
    </lineage>
</organism>
<dbReference type="InterPro" id="IPR050490">
    <property type="entry name" value="Bact_solute-bd_prot1"/>
</dbReference>
<evidence type="ECO:0000313" key="4">
    <source>
        <dbReference type="Proteomes" id="UP000563898"/>
    </source>
</evidence>
<comment type="caution">
    <text evidence="3">The sequence shown here is derived from an EMBL/GenBank/DDBJ whole genome shotgun (WGS) entry which is preliminary data.</text>
</comment>
<dbReference type="EMBL" id="JAAXPC010000009">
    <property type="protein sequence ID" value="NKY03287.1"/>
    <property type="molecule type" value="Genomic_DNA"/>
</dbReference>
<proteinExistence type="predicted"/>
<dbReference type="CDD" id="cd14748">
    <property type="entry name" value="PBP2_UgpB"/>
    <property type="match status" value="1"/>
</dbReference>
<feature type="region of interest" description="Disordered" evidence="1">
    <location>
        <begin position="86"/>
        <end position="110"/>
    </location>
</feature>
<keyword evidence="2" id="KW-0732">Signal</keyword>
<dbReference type="PANTHER" id="PTHR43649:SF12">
    <property type="entry name" value="DIACETYLCHITOBIOSE BINDING PROTEIN DASA"/>
    <property type="match status" value="1"/>
</dbReference>
<evidence type="ECO:0000256" key="1">
    <source>
        <dbReference type="SAM" id="MobiDB-lite"/>
    </source>
</evidence>
<protein>
    <submittedName>
        <fullName evidence="3">ABC transporter substrate-binding protein</fullName>
    </submittedName>
</protein>
<reference evidence="3 4" key="1">
    <citation type="submission" date="2020-04" db="EMBL/GenBank/DDBJ databases">
        <title>MicrobeNet Type strains.</title>
        <authorList>
            <person name="Nicholson A.C."/>
        </authorList>
    </citation>
    <scope>NUCLEOTIDE SEQUENCE [LARGE SCALE GENOMIC DNA]</scope>
    <source>
        <strain evidence="3 4">ATCC BAA-14</strain>
    </source>
</reference>
<name>A0A846WPY1_9ACTN</name>
<dbReference type="Gene3D" id="3.40.190.10">
    <property type="entry name" value="Periplasmic binding protein-like II"/>
    <property type="match status" value="1"/>
</dbReference>
<dbReference type="GeneID" id="90160813"/>
<dbReference type="SUPFAM" id="SSF53850">
    <property type="entry name" value="Periplasmic binding protein-like II"/>
    <property type="match status" value="1"/>
</dbReference>
<dbReference type="PANTHER" id="PTHR43649">
    <property type="entry name" value="ARABINOSE-BINDING PROTEIN-RELATED"/>
    <property type="match status" value="1"/>
</dbReference>
<dbReference type="PROSITE" id="PS51257">
    <property type="entry name" value="PROKAR_LIPOPROTEIN"/>
    <property type="match status" value="1"/>
</dbReference>
<evidence type="ECO:0000313" key="3">
    <source>
        <dbReference type="EMBL" id="NKY03287.1"/>
    </source>
</evidence>
<dbReference type="RefSeq" id="WP_006368361.1">
    <property type="nucleotide sequence ID" value="NZ_CP085887.1"/>
</dbReference>
<gene>
    <name evidence="3" type="ORF">HGA05_17090</name>
</gene>
<feature type="signal peptide" evidence="2">
    <location>
        <begin position="1"/>
        <end position="26"/>
    </location>
</feature>
<dbReference type="Pfam" id="PF01547">
    <property type="entry name" value="SBP_bac_1"/>
    <property type="match status" value="1"/>
</dbReference>
<sequence length="461" mass="49040">MRTHLPLRHLVSAVAVCSAVTLFASACSMGSSSDDTTTSAVPELGPDQKVSIVFESYNYGLAGAWTDTFNTLIANFTKQHPNITVKAQKPQGNSPNPAGDAVSSVQSQTVAGSPPDVAQLGFGDFDFTIHQLGAKPLSTLFGEAAVQANFQGDKYPYASAVRTLGDSGGVTYGIPFVMSTPVLYYNADLFRAAGLDPAKPPTTWDEVAADAKAIATKTGKGGAYLDCLTKSATDWCYQSLVRSAGGQVISDDRKTLSFADPAALTVTTMAQNMVKSGATPVYTQQQGYEAFARGDMGMILESSSLQATFLKGAKGKWELRAAPLPAFAGHTPVPTNSGVALYTFAKDPAKQRAAWELIEYLTGNEAFTTIAKGIGYLPLRTGLVNDPAYLADWASKNRALLTPNLEQLEKIKPWMSMPGNSYKQIQTNLMTAVESSVYQGADPRVVLTDAQNQSTRLLPAS</sequence>
<feature type="chain" id="PRO_5032854754" evidence="2">
    <location>
        <begin position="27"/>
        <end position="461"/>
    </location>
</feature>
<accession>A0A846WPY1</accession>
<dbReference type="AlphaFoldDB" id="A0A846WPY1"/>
<dbReference type="OMA" id="FGQAGAW"/>